<dbReference type="AlphaFoldDB" id="A0A1B6ILV9"/>
<accession>A0A1B6ILV9</accession>
<organism evidence="1">
    <name type="scientific">Homalodisca liturata</name>
    <dbReference type="NCBI Taxonomy" id="320908"/>
    <lineage>
        <taxon>Eukaryota</taxon>
        <taxon>Metazoa</taxon>
        <taxon>Ecdysozoa</taxon>
        <taxon>Arthropoda</taxon>
        <taxon>Hexapoda</taxon>
        <taxon>Insecta</taxon>
        <taxon>Pterygota</taxon>
        <taxon>Neoptera</taxon>
        <taxon>Paraneoptera</taxon>
        <taxon>Hemiptera</taxon>
        <taxon>Auchenorrhyncha</taxon>
        <taxon>Membracoidea</taxon>
        <taxon>Cicadellidae</taxon>
        <taxon>Cicadellinae</taxon>
        <taxon>Proconiini</taxon>
        <taxon>Homalodisca</taxon>
    </lineage>
</organism>
<name>A0A1B6ILV9_9HEMI</name>
<protein>
    <submittedName>
        <fullName evidence="1">Uncharacterized protein</fullName>
    </submittedName>
</protein>
<proteinExistence type="predicted"/>
<feature type="non-terminal residue" evidence="1">
    <location>
        <position position="1"/>
    </location>
</feature>
<sequence>HTYDLENIHESQVNSIRSAANQHYGLSVLSTELETLGTTHGSLTYANNVVTFQGERCIFSIPKEAIRSMVELENELEFKLEDAEVVFSTSSNVARLVGAKVSEEICIL</sequence>
<gene>
    <name evidence="1" type="ORF">g.57908</name>
</gene>
<reference evidence="1" key="1">
    <citation type="submission" date="2015-11" db="EMBL/GenBank/DDBJ databases">
        <title>De novo transcriptome assembly of four potential Pierce s Disease insect vectors from Arizona vineyards.</title>
        <authorList>
            <person name="Tassone E.E."/>
        </authorList>
    </citation>
    <scope>NUCLEOTIDE SEQUENCE</scope>
</reference>
<dbReference type="EMBL" id="GECU01019795">
    <property type="protein sequence ID" value="JAS87911.1"/>
    <property type="molecule type" value="Transcribed_RNA"/>
</dbReference>
<feature type="non-terminal residue" evidence="1">
    <location>
        <position position="108"/>
    </location>
</feature>
<evidence type="ECO:0000313" key="1">
    <source>
        <dbReference type="EMBL" id="JAS87911.1"/>
    </source>
</evidence>